<dbReference type="SUPFAM" id="SSF55383">
    <property type="entry name" value="Copper amine oxidase, domain N"/>
    <property type="match status" value="1"/>
</dbReference>
<dbReference type="InterPro" id="IPR012854">
    <property type="entry name" value="Cu_amine_oxidase-like_N"/>
</dbReference>
<feature type="chain" id="PRO_5039312842" evidence="1">
    <location>
        <begin position="23"/>
        <end position="331"/>
    </location>
</feature>
<dbReference type="EMBL" id="VLKH01000004">
    <property type="protein sequence ID" value="TWH80589.1"/>
    <property type="molecule type" value="Genomic_DNA"/>
</dbReference>
<dbReference type="OrthoDB" id="2379109at2"/>
<proteinExistence type="predicted"/>
<gene>
    <name evidence="3" type="ORF">LY60_01851</name>
</gene>
<comment type="caution">
    <text evidence="3">The sequence shown here is derived from an EMBL/GenBank/DDBJ whole genome shotgun (WGS) entry which is preliminary data.</text>
</comment>
<dbReference type="Pfam" id="PF07833">
    <property type="entry name" value="Cu_amine_oxidN1"/>
    <property type="match status" value="1"/>
</dbReference>
<protein>
    <submittedName>
        <fullName evidence="3">Copper amine oxidase-like protein</fullName>
    </submittedName>
</protein>
<name>A0A562JBN7_9FIRM</name>
<evidence type="ECO:0000313" key="3">
    <source>
        <dbReference type="EMBL" id="TWH80589.1"/>
    </source>
</evidence>
<evidence type="ECO:0000256" key="1">
    <source>
        <dbReference type="SAM" id="SignalP"/>
    </source>
</evidence>
<dbReference type="Proteomes" id="UP000315343">
    <property type="component" value="Unassembled WGS sequence"/>
</dbReference>
<accession>A0A562JBN7</accession>
<reference evidence="3 4" key="1">
    <citation type="submission" date="2019-07" db="EMBL/GenBank/DDBJ databases">
        <title>Genomic Encyclopedia of Type Strains, Phase I: the one thousand microbial genomes (KMG-I) project.</title>
        <authorList>
            <person name="Kyrpides N."/>
        </authorList>
    </citation>
    <scope>NUCLEOTIDE SEQUENCE [LARGE SCALE GENOMIC DNA]</scope>
    <source>
        <strain evidence="3 4">DSM 13558</strain>
    </source>
</reference>
<feature type="signal peptide" evidence="1">
    <location>
        <begin position="1"/>
        <end position="22"/>
    </location>
</feature>
<evidence type="ECO:0000313" key="4">
    <source>
        <dbReference type="Proteomes" id="UP000315343"/>
    </source>
</evidence>
<organism evidence="3 4">
    <name type="scientific">Sedimentibacter saalensis</name>
    <dbReference type="NCBI Taxonomy" id="130788"/>
    <lineage>
        <taxon>Bacteria</taxon>
        <taxon>Bacillati</taxon>
        <taxon>Bacillota</taxon>
        <taxon>Tissierellia</taxon>
        <taxon>Sedimentibacter</taxon>
    </lineage>
</organism>
<keyword evidence="4" id="KW-1185">Reference proteome</keyword>
<dbReference type="AlphaFoldDB" id="A0A562JBN7"/>
<dbReference type="Gene3D" id="3.30.457.10">
    <property type="entry name" value="Copper amine oxidase-like, N-terminal domain"/>
    <property type="match status" value="1"/>
</dbReference>
<evidence type="ECO:0000259" key="2">
    <source>
        <dbReference type="Pfam" id="PF07833"/>
    </source>
</evidence>
<dbReference type="RefSeq" id="WP_145082571.1">
    <property type="nucleotide sequence ID" value="NZ_VLKH01000004.1"/>
</dbReference>
<dbReference type="InterPro" id="IPR036582">
    <property type="entry name" value="Mao_N_sf"/>
</dbReference>
<keyword evidence="1" id="KW-0732">Signal</keyword>
<sequence length="331" mass="37149">MKKTLRLIALILTLTMTFSTFAAAETIQENQEAEEIAVEPAVPFSFYTSFTGTVKSIEEGNQGTIKVYLEDKDNSPAYFVLTEQTYYVDDVKIEEGKEITGYYESGKPMILIYPPQYSIDIVAAKPADGFMKADKFDANLLSSDKQLKLNISTDTEIIWENNTQINWFKAPTAEELQTVLTNRKMIVFYDFTTKSLPAQTTPYKIIVLSQQEVDPLSIFVEDAAIEAPSAFIDEDGTVMVPLRAISEALKHEVTWNNKERCIMVGSDVQVRIGEKSITVAGKDTVLLESAPLIKDDRSYVPLSFFKEALGVKIVSFFENNIIINTGRYMAD</sequence>
<feature type="domain" description="Copper amine oxidase-like N-terminal" evidence="2">
    <location>
        <begin position="228"/>
        <end position="313"/>
    </location>
</feature>